<feature type="non-terminal residue" evidence="2">
    <location>
        <position position="439"/>
    </location>
</feature>
<reference evidence="2 3" key="1">
    <citation type="submission" date="2021-06" db="EMBL/GenBank/DDBJ databases">
        <authorList>
            <person name="Kallberg Y."/>
            <person name="Tangrot J."/>
            <person name="Rosling A."/>
        </authorList>
    </citation>
    <scope>NUCLEOTIDE SEQUENCE [LARGE SCALE GENOMIC DNA]</scope>
    <source>
        <strain evidence="2 3">120-4 pot B 10/14</strain>
    </source>
</reference>
<dbReference type="EMBL" id="CAJVQB010057018">
    <property type="protein sequence ID" value="CAG8837974.1"/>
    <property type="molecule type" value="Genomic_DNA"/>
</dbReference>
<protein>
    <submittedName>
        <fullName evidence="2">4231_t:CDS:1</fullName>
    </submittedName>
</protein>
<evidence type="ECO:0000313" key="3">
    <source>
        <dbReference type="Proteomes" id="UP000789901"/>
    </source>
</evidence>
<keyword evidence="3" id="KW-1185">Reference proteome</keyword>
<proteinExistence type="predicted"/>
<sequence length="439" mass="49689">PSKKKLPPNMLPDGTRFDKATPLNLIPSDESGDDDPPLISVNDDEDDENDNVPDPNEIPDLSPSDPSKLILVNDDEDDENVPDPNEIPDLSPSDPQVWSLPSGKSVEDIFATNVTENSKAYKQKKRLTPIQKATLRYGASKIIDLSAHMRAWFSPTDRHFMTKNHETLLAIPELPDDVNTFILEIEKLCIENYTSSPINSDLSKFSKIYSDFFYKTMDGNDMLECDSIGHTEVDVIVKAFSYIVDGGESFCPLTKSTSYTKGRKCDVRFLSSSGMDLGEWEFSVRATTDKTISDRCRSGRINQSILNGLLRLDWKDEQIQLIKVPFIQFAGINGQMLIEVLVNGFYIIFPGPKFQLPTKLAQIENLKSTVKVTKYIMEMYRETSKLLNNLEIGYNAFDDIFKVDEPDTSISAYYKSNICDPWWTPKKLSKNNEDRSDNN</sequence>
<dbReference type="Proteomes" id="UP000789901">
    <property type="component" value="Unassembled WGS sequence"/>
</dbReference>
<feature type="non-terminal residue" evidence="2">
    <location>
        <position position="1"/>
    </location>
</feature>
<accession>A0ABN7WQP2</accession>
<feature type="region of interest" description="Disordered" evidence="1">
    <location>
        <begin position="1"/>
        <end position="97"/>
    </location>
</feature>
<evidence type="ECO:0000256" key="1">
    <source>
        <dbReference type="SAM" id="MobiDB-lite"/>
    </source>
</evidence>
<feature type="compositionally biased region" description="Acidic residues" evidence="1">
    <location>
        <begin position="30"/>
        <end position="51"/>
    </location>
</feature>
<name>A0ABN7WQP2_GIGMA</name>
<organism evidence="2 3">
    <name type="scientific">Gigaspora margarita</name>
    <dbReference type="NCBI Taxonomy" id="4874"/>
    <lineage>
        <taxon>Eukaryota</taxon>
        <taxon>Fungi</taxon>
        <taxon>Fungi incertae sedis</taxon>
        <taxon>Mucoromycota</taxon>
        <taxon>Glomeromycotina</taxon>
        <taxon>Glomeromycetes</taxon>
        <taxon>Diversisporales</taxon>
        <taxon>Gigasporaceae</taxon>
        <taxon>Gigaspora</taxon>
    </lineage>
</organism>
<evidence type="ECO:0000313" key="2">
    <source>
        <dbReference type="EMBL" id="CAG8837974.1"/>
    </source>
</evidence>
<gene>
    <name evidence="2" type="ORF">GMARGA_LOCUS33751</name>
</gene>
<comment type="caution">
    <text evidence="2">The sequence shown here is derived from an EMBL/GenBank/DDBJ whole genome shotgun (WGS) entry which is preliminary data.</text>
</comment>